<feature type="compositionally biased region" description="Pro residues" evidence="1">
    <location>
        <begin position="412"/>
        <end position="422"/>
    </location>
</feature>
<feature type="region of interest" description="Disordered" evidence="1">
    <location>
        <begin position="379"/>
        <end position="445"/>
    </location>
</feature>
<reference evidence="2" key="1">
    <citation type="journal article" date="2020" name="BMC Genomics">
        <title>Correction to: Identification and distribution of gene clusters required for synthesis of sphingolipid metabolism inhibitors in diverse species of the filamentous fungus Fusarium.</title>
        <authorList>
            <person name="Kim H.S."/>
            <person name="Lohmar J.M."/>
            <person name="Busman M."/>
            <person name="Brown D.W."/>
            <person name="Naumann T.A."/>
            <person name="Divon H.H."/>
            <person name="Lysoe E."/>
            <person name="Uhlig S."/>
            <person name="Proctor R.H."/>
        </authorList>
    </citation>
    <scope>NUCLEOTIDE SEQUENCE</scope>
    <source>
        <strain evidence="2">NRRL 22465</strain>
    </source>
</reference>
<feature type="compositionally biased region" description="Basic and acidic residues" evidence="1">
    <location>
        <begin position="217"/>
        <end position="230"/>
    </location>
</feature>
<feature type="region of interest" description="Disordered" evidence="1">
    <location>
        <begin position="163"/>
        <end position="230"/>
    </location>
</feature>
<feature type="compositionally biased region" description="Polar residues" evidence="1">
    <location>
        <begin position="292"/>
        <end position="301"/>
    </location>
</feature>
<organism evidence="2 3">
    <name type="scientific">Fusarium zealandicum</name>
    <dbReference type="NCBI Taxonomy" id="1053134"/>
    <lineage>
        <taxon>Eukaryota</taxon>
        <taxon>Fungi</taxon>
        <taxon>Dikarya</taxon>
        <taxon>Ascomycota</taxon>
        <taxon>Pezizomycotina</taxon>
        <taxon>Sordariomycetes</taxon>
        <taxon>Hypocreomycetidae</taxon>
        <taxon>Hypocreales</taxon>
        <taxon>Nectriaceae</taxon>
        <taxon>Fusarium</taxon>
        <taxon>Fusarium staphyleae species complex</taxon>
    </lineage>
</organism>
<proteinExistence type="predicted"/>
<comment type="caution">
    <text evidence="2">The sequence shown here is derived from an EMBL/GenBank/DDBJ whole genome shotgun (WGS) entry which is preliminary data.</text>
</comment>
<feature type="region of interest" description="Disordered" evidence="1">
    <location>
        <begin position="1"/>
        <end position="114"/>
    </location>
</feature>
<feature type="compositionally biased region" description="Basic and acidic residues" evidence="1">
    <location>
        <begin position="1"/>
        <end position="13"/>
    </location>
</feature>
<feature type="compositionally biased region" description="Low complexity" evidence="1">
    <location>
        <begin position="387"/>
        <end position="405"/>
    </location>
</feature>
<dbReference type="EMBL" id="JABEYC010000635">
    <property type="protein sequence ID" value="KAF4975489.1"/>
    <property type="molecule type" value="Genomic_DNA"/>
</dbReference>
<accession>A0A8H4XID2</accession>
<keyword evidence="3" id="KW-1185">Reference proteome</keyword>
<feature type="compositionally biased region" description="Polar residues" evidence="1">
    <location>
        <begin position="163"/>
        <end position="182"/>
    </location>
</feature>
<dbReference type="Proteomes" id="UP000635477">
    <property type="component" value="Unassembled WGS sequence"/>
</dbReference>
<reference evidence="2" key="2">
    <citation type="submission" date="2020-05" db="EMBL/GenBank/DDBJ databases">
        <authorList>
            <person name="Kim H.-S."/>
            <person name="Proctor R.H."/>
            <person name="Brown D.W."/>
        </authorList>
    </citation>
    <scope>NUCLEOTIDE SEQUENCE</scope>
    <source>
        <strain evidence="2">NRRL 22465</strain>
    </source>
</reference>
<feature type="compositionally biased region" description="Basic and acidic residues" evidence="1">
    <location>
        <begin position="260"/>
        <end position="269"/>
    </location>
</feature>
<feature type="region of interest" description="Disordered" evidence="1">
    <location>
        <begin position="260"/>
        <end position="305"/>
    </location>
</feature>
<gene>
    <name evidence="2" type="ORF">FZEAL_7727</name>
</gene>
<evidence type="ECO:0000313" key="3">
    <source>
        <dbReference type="Proteomes" id="UP000635477"/>
    </source>
</evidence>
<sequence>MSNDNDKNNKDATQKPLPQTPTRQKISPAPVSITLNRITRPASASRYGPLNAGIRKQTKRTNSCHGMGKSASVLVDESETRAPISVLGEDSSTDSDDSVDPAVPTTKPLEKGKAYQSRFIEDFSSNDSGNATFPTSDWPEDWPPDLCINPDIGPQNVLVTYPETISQNGGPAPTQGVQSPTDSGLCLGSIQGNQAQDDAGDNKTVNGTNRQAADAQDVPRSRNDNQGRSQDDASLAELFRNGFNNNGTFIHTVAIHNGTKDKYKDKSASEDSLPGRGSQNRTNAEANPPQQPSLEPSSTQPKVDDDDLSVEELAQKVKILNRQVWLLDEASANNMAHSQALAAASSVECSIDEISVCRGRLQTPLQAAGRQLKENKAKFTGNVTDVTEAPPQQQPKKPEAAPKTQEGTKKPQPAPSVSPEQPPFTFDGPPTVPTNTKVKKSKKRK</sequence>
<evidence type="ECO:0000256" key="1">
    <source>
        <dbReference type="SAM" id="MobiDB-lite"/>
    </source>
</evidence>
<evidence type="ECO:0000313" key="2">
    <source>
        <dbReference type="EMBL" id="KAF4975489.1"/>
    </source>
</evidence>
<protein>
    <submittedName>
        <fullName evidence="2">Uncharacterized protein</fullName>
    </submittedName>
</protein>
<feature type="compositionally biased region" description="Polar residues" evidence="1">
    <location>
        <begin position="16"/>
        <end position="25"/>
    </location>
</feature>
<name>A0A8H4XID2_9HYPO</name>
<dbReference type="AlphaFoldDB" id="A0A8H4XID2"/>